<dbReference type="InterPro" id="IPR047057">
    <property type="entry name" value="MerR_fam"/>
</dbReference>
<keyword evidence="1 3" id="KW-0238">DNA-binding</keyword>
<keyword evidence="4" id="KW-1185">Reference proteome</keyword>
<organism evidence="3 4">
    <name type="scientific">Enterocloster lavalensis</name>
    <dbReference type="NCBI Taxonomy" id="460384"/>
    <lineage>
        <taxon>Bacteria</taxon>
        <taxon>Bacillati</taxon>
        <taxon>Bacillota</taxon>
        <taxon>Clostridia</taxon>
        <taxon>Lachnospirales</taxon>
        <taxon>Lachnospiraceae</taxon>
        <taxon>Enterocloster</taxon>
    </lineage>
</organism>
<dbReference type="GO" id="GO:0003677">
    <property type="term" value="F:DNA binding"/>
    <property type="evidence" value="ECO:0007669"/>
    <property type="project" value="UniProtKB-KW"/>
</dbReference>
<dbReference type="PANTHER" id="PTHR30204:SF90">
    <property type="entry name" value="HTH-TYPE TRANSCRIPTIONAL ACTIVATOR MTA"/>
    <property type="match status" value="1"/>
</dbReference>
<dbReference type="RefSeq" id="WP_092365236.1">
    <property type="nucleotide sequence ID" value="NZ_FOIM01000015.1"/>
</dbReference>
<dbReference type="InterPro" id="IPR000551">
    <property type="entry name" value="MerR-type_HTH_dom"/>
</dbReference>
<accession>A0A1I0HCK4</accession>
<name>A0A1I0HCK4_9FIRM</name>
<dbReference type="EMBL" id="FOIM01000015">
    <property type="protein sequence ID" value="SET81434.1"/>
    <property type="molecule type" value="Genomic_DNA"/>
</dbReference>
<sequence length="283" mass="32708">MKTVKEVSELTGVSPRALHWYDRIGLLKPTAHSEAGYRLYDDEALEKLRQILYFREFGMPLGEIRGVLESPEYDRKAALRQQKRLLELKKMRLERLITSIDVILAGDDKLDFTVFDQSEIEGILQNMISELDEQQRDRLTNRYGSLEAFREMGIRNFEKPESRRFLQKLVEWYGSKERALARMYEAPDPNVLMENARRILNMYEKLNCLRLQNCPPGGGPAQQAMKELEAVLLDTSGMEQVKPLLLEEADGLLAGGEAVQRMDEKYGQGWSEFYVQAVMAYCK</sequence>
<dbReference type="STRING" id="460384.SAMN05216313_11580"/>
<dbReference type="GO" id="GO:0003700">
    <property type="term" value="F:DNA-binding transcription factor activity"/>
    <property type="evidence" value="ECO:0007669"/>
    <property type="project" value="InterPro"/>
</dbReference>
<reference evidence="4" key="1">
    <citation type="submission" date="2016-10" db="EMBL/GenBank/DDBJ databases">
        <authorList>
            <person name="Varghese N."/>
            <person name="Submissions S."/>
        </authorList>
    </citation>
    <scope>NUCLEOTIDE SEQUENCE [LARGE SCALE GENOMIC DNA]</scope>
    <source>
        <strain evidence="4">NLAE-zl-G277</strain>
    </source>
</reference>
<evidence type="ECO:0000313" key="4">
    <source>
        <dbReference type="Proteomes" id="UP000198508"/>
    </source>
</evidence>
<feature type="domain" description="HTH merR-type" evidence="2">
    <location>
        <begin position="1"/>
        <end position="70"/>
    </location>
</feature>
<proteinExistence type="predicted"/>
<evidence type="ECO:0000313" key="3">
    <source>
        <dbReference type="EMBL" id="SET81434.1"/>
    </source>
</evidence>
<dbReference type="Pfam" id="PF13411">
    <property type="entry name" value="MerR_1"/>
    <property type="match status" value="1"/>
</dbReference>
<dbReference type="SUPFAM" id="SSF46955">
    <property type="entry name" value="Putative DNA-binding domain"/>
    <property type="match status" value="1"/>
</dbReference>
<dbReference type="Gene3D" id="1.10.1660.10">
    <property type="match status" value="1"/>
</dbReference>
<protein>
    <submittedName>
        <fullName evidence="3">DNA-binding transcriptional regulator, MerR family</fullName>
    </submittedName>
</protein>
<evidence type="ECO:0000256" key="1">
    <source>
        <dbReference type="ARBA" id="ARBA00023125"/>
    </source>
</evidence>
<gene>
    <name evidence="3" type="ORF">SAMN05216313_11580</name>
</gene>
<dbReference type="CDD" id="cd01106">
    <property type="entry name" value="HTH_TipAL-Mta"/>
    <property type="match status" value="1"/>
</dbReference>
<dbReference type="AlphaFoldDB" id="A0A1I0HCK4"/>
<dbReference type="PANTHER" id="PTHR30204">
    <property type="entry name" value="REDOX-CYCLING DRUG-SENSING TRANSCRIPTIONAL ACTIVATOR SOXR"/>
    <property type="match status" value="1"/>
</dbReference>
<dbReference type="PROSITE" id="PS50937">
    <property type="entry name" value="HTH_MERR_2"/>
    <property type="match status" value="1"/>
</dbReference>
<dbReference type="Proteomes" id="UP000198508">
    <property type="component" value="Unassembled WGS sequence"/>
</dbReference>
<dbReference type="SMART" id="SM00422">
    <property type="entry name" value="HTH_MERR"/>
    <property type="match status" value="1"/>
</dbReference>
<dbReference type="InterPro" id="IPR009061">
    <property type="entry name" value="DNA-bd_dom_put_sf"/>
</dbReference>
<evidence type="ECO:0000259" key="2">
    <source>
        <dbReference type="PROSITE" id="PS50937"/>
    </source>
</evidence>